<dbReference type="EMBL" id="VFOQ01000001">
    <property type="protein sequence ID" value="TQL59733.1"/>
    <property type="molecule type" value="Genomic_DNA"/>
</dbReference>
<sequence length="256" mass="25648">MATRPESVSTDGPTAETSVGGLPGPDRAMTRFAAAAGVLGMVVVVVMGQLHPGKAPPNDSAASFLEYSRSSTWTAVHIGQFTGTLLVSLMLLTLARLGAVRRGAVGVLATVGGFATVLYAAVFAVQMAVDGVALKGAVHRWVTAPDPAAKEAAFLAASAVRDVEKGLSGFFQMLGGTSLLALGLGIAIGRLLPRWLGWVAVLAGAGLVAGGALTAHTGFSSTASAVLLGPSVLLLVFVLGASVPLWRGPAAAPPAS</sequence>
<feature type="transmembrane region" description="Helical" evidence="2">
    <location>
        <begin position="32"/>
        <end position="51"/>
    </location>
</feature>
<dbReference type="RefSeq" id="WP_141787715.1">
    <property type="nucleotide sequence ID" value="NZ_BAAAKX010000004.1"/>
</dbReference>
<feature type="transmembrane region" description="Helical" evidence="2">
    <location>
        <begin position="71"/>
        <end position="92"/>
    </location>
</feature>
<organism evidence="3 4">
    <name type="scientific">Oryzihumus leptocrescens</name>
    <dbReference type="NCBI Taxonomy" id="297536"/>
    <lineage>
        <taxon>Bacteria</taxon>
        <taxon>Bacillati</taxon>
        <taxon>Actinomycetota</taxon>
        <taxon>Actinomycetes</taxon>
        <taxon>Micrococcales</taxon>
        <taxon>Intrasporangiaceae</taxon>
        <taxon>Oryzihumus</taxon>
    </lineage>
</organism>
<keyword evidence="2" id="KW-1133">Transmembrane helix</keyword>
<keyword evidence="2" id="KW-0812">Transmembrane</keyword>
<accession>A0A542ZHA2</accession>
<keyword evidence="2" id="KW-0472">Membrane</keyword>
<name>A0A542ZHA2_9MICO</name>
<feature type="region of interest" description="Disordered" evidence="1">
    <location>
        <begin position="1"/>
        <end position="23"/>
    </location>
</feature>
<keyword evidence="4" id="KW-1185">Reference proteome</keyword>
<evidence type="ECO:0000313" key="3">
    <source>
        <dbReference type="EMBL" id="TQL59733.1"/>
    </source>
</evidence>
<dbReference type="AlphaFoldDB" id="A0A542ZHA2"/>
<feature type="compositionally biased region" description="Polar residues" evidence="1">
    <location>
        <begin position="1"/>
        <end position="17"/>
    </location>
</feature>
<evidence type="ECO:0000256" key="2">
    <source>
        <dbReference type="SAM" id="Phobius"/>
    </source>
</evidence>
<dbReference type="Proteomes" id="UP000319514">
    <property type="component" value="Unassembled WGS sequence"/>
</dbReference>
<evidence type="ECO:0008006" key="5">
    <source>
        <dbReference type="Google" id="ProtNLM"/>
    </source>
</evidence>
<feature type="transmembrane region" description="Helical" evidence="2">
    <location>
        <begin position="170"/>
        <end position="188"/>
    </location>
</feature>
<protein>
    <recommendedName>
        <fullName evidence="5">DUF4386 family protein</fullName>
    </recommendedName>
</protein>
<feature type="transmembrane region" description="Helical" evidence="2">
    <location>
        <begin position="195"/>
        <end position="219"/>
    </location>
</feature>
<dbReference type="OrthoDB" id="8019199at2"/>
<feature type="transmembrane region" description="Helical" evidence="2">
    <location>
        <begin position="104"/>
        <end position="125"/>
    </location>
</feature>
<feature type="transmembrane region" description="Helical" evidence="2">
    <location>
        <begin position="225"/>
        <end position="246"/>
    </location>
</feature>
<evidence type="ECO:0000313" key="4">
    <source>
        <dbReference type="Proteomes" id="UP000319514"/>
    </source>
</evidence>
<evidence type="ECO:0000256" key="1">
    <source>
        <dbReference type="SAM" id="MobiDB-lite"/>
    </source>
</evidence>
<proteinExistence type="predicted"/>
<comment type="caution">
    <text evidence="3">The sequence shown here is derived from an EMBL/GenBank/DDBJ whole genome shotgun (WGS) entry which is preliminary data.</text>
</comment>
<reference evidence="3 4" key="1">
    <citation type="submission" date="2019-06" db="EMBL/GenBank/DDBJ databases">
        <title>Sequencing the genomes of 1000 actinobacteria strains.</title>
        <authorList>
            <person name="Klenk H.-P."/>
        </authorList>
    </citation>
    <scope>NUCLEOTIDE SEQUENCE [LARGE SCALE GENOMIC DNA]</scope>
    <source>
        <strain evidence="3 4">DSM 18082</strain>
    </source>
</reference>
<gene>
    <name evidence="3" type="ORF">FB474_1099</name>
</gene>